<dbReference type="NCBIfam" id="NF005701">
    <property type="entry name" value="PRK07512.1"/>
    <property type="match status" value="1"/>
</dbReference>
<dbReference type="FunFam" id="3.90.1170.20:FF:000001">
    <property type="entry name" value="Nicotinate-nucleotide diphosphorylase (Carboxylating)"/>
    <property type="match status" value="1"/>
</dbReference>
<dbReference type="SUPFAM" id="SSF56425">
    <property type="entry name" value="Succinate dehydrogenase/fumarate reductase flavoprotein, catalytic domain"/>
    <property type="match status" value="1"/>
</dbReference>
<dbReference type="InterPro" id="IPR003953">
    <property type="entry name" value="FAD-dep_OxRdtase_2_FAD-bd"/>
</dbReference>
<feature type="domain" description="Fumarate reductase/succinate dehydrogenase flavoprotein-like C-terminal" evidence="24">
    <location>
        <begin position="445"/>
        <end position="544"/>
    </location>
</feature>
<dbReference type="SUPFAM" id="SSF51690">
    <property type="entry name" value="Nicotinate/Quinolinate PRTase C-terminal domain-like"/>
    <property type="match status" value="1"/>
</dbReference>
<dbReference type="GO" id="GO:0004514">
    <property type="term" value="F:nicotinate-nucleotide diphosphorylase (carboxylating) activity"/>
    <property type="evidence" value="ECO:0007669"/>
    <property type="project" value="UniProtKB-EC"/>
</dbReference>
<feature type="domain" description="FAD-dependent oxidoreductase 2 FAD-binding" evidence="21">
    <location>
        <begin position="23"/>
        <end position="404"/>
    </location>
</feature>
<comment type="catalytic activity">
    <reaction evidence="17">
        <text>L-aspartate + O2 = iminosuccinate + H2O2</text>
        <dbReference type="Rhea" id="RHEA:25876"/>
        <dbReference type="ChEBI" id="CHEBI:15379"/>
        <dbReference type="ChEBI" id="CHEBI:16240"/>
        <dbReference type="ChEBI" id="CHEBI:29991"/>
        <dbReference type="ChEBI" id="CHEBI:77875"/>
        <dbReference type="EC" id="1.4.3.16"/>
    </reaction>
    <physiologicalReaction direction="left-to-right" evidence="17">
        <dbReference type="Rhea" id="RHEA:25877"/>
    </physiologicalReaction>
</comment>
<evidence type="ECO:0000256" key="5">
    <source>
        <dbReference type="ARBA" id="ARBA00008562"/>
    </source>
</evidence>
<comment type="similarity">
    <text evidence="6">Belongs to the NadC/ModD family.</text>
</comment>
<dbReference type="OrthoDB" id="9805351at2"/>
<dbReference type="STRING" id="504805.SAMN05421505_12311"/>
<dbReference type="AlphaFoldDB" id="A0A1G8FBS9"/>
<dbReference type="PRINTS" id="PR00368">
    <property type="entry name" value="FADPNR"/>
</dbReference>
<dbReference type="Pfam" id="PF02910">
    <property type="entry name" value="Succ_DH_flav_C"/>
    <property type="match status" value="1"/>
</dbReference>
<comment type="subunit">
    <text evidence="7">Hexamer formed by 3 homodimers.</text>
</comment>
<evidence type="ECO:0000256" key="1">
    <source>
        <dbReference type="ARBA" id="ARBA00001974"/>
    </source>
</evidence>
<dbReference type="Gene3D" id="1.20.58.100">
    <property type="entry name" value="Fumarate reductase/succinate dehydrogenase flavoprotein-like, C-terminal domain"/>
    <property type="match status" value="1"/>
</dbReference>
<dbReference type="Gene3D" id="3.20.20.70">
    <property type="entry name" value="Aldolase class I"/>
    <property type="match status" value="1"/>
</dbReference>
<proteinExistence type="inferred from homology"/>
<dbReference type="InterPro" id="IPR005288">
    <property type="entry name" value="NadB"/>
</dbReference>
<gene>
    <name evidence="25" type="ORF">SAMN05421505_12311</name>
</gene>
<name>A0A1G8FBS9_9ACTN</name>
<evidence type="ECO:0000256" key="15">
    <source>
        <dbReference type="ARBA" id="ARBA00029426"/>
    </source>
</evidence>
<dbReference type="EC" id="1.4.3.16" evidence="18 19"/>
<dbReference type="Proteomes" id="UP000198923">
    <property type="component" value="Unassembled WGS sequence"/>
</dbReference>
<evidence type="ECO:0000256" key="4">
    <source>
        <dbReference type="ARBA" id="ARBA00004950"/>
    </source>
</evidence>
<evidence type="ECO:0000256" key="11">
    <source>
        <dbReference type="ARBA" id="ARBA00022676"/>
    </source>
</evidence>
<evidence type="ECO:0000256" key="10">
    <source>
        <dbReference type="ARBA" id="ARBA00022642"/>
    </source>
</evidence>
<accession>A0A1G8FBS9</accession>
<feature type="domain" description="Quinolinate phosphoribosyl transferase N-terminal" evidence="23">
    <location>
        <begin position="588"/>
        <end position="674"/>
    </location>
</feature>
<dbReference type="Pfam" id="PF02749">
    <property type="entry name" value="QRPTase_N"/>
    <property type="match status" value="1"/>
</dbReference>
<keyword evidence="11" id="KW-0328">Glycosyltransferase</keyword>
<evidence type="ECO:0000256" key="20">
    <source>
        <dbReference type="SAM" id="MobiDB-lite"/>
    </source>
</evidence>
<dbReference type="InterPro" id="IPR037099">
    <property type="entry name" value="Fum_R/Succ_DH_flav-like_C_sf"/>
</dbReference>
<dbReference type="GO" id="GO:0033765">
    <property type="term" value="F:steroid dehydrogenase activity, acting on the CH-CH group of donors"/>
    <property type="evidence" value="ECO:0007669"/>
    <property type="project" value="UniProtKB-ARBA"/>
</dbReference>
<evidence type="ECO:0000259" key="24">
    <source>
        <dbReference type="Pfam" id="PF02910"/>
    </source>
</evidence>
<dbReference type="InterPro" id="IPR037128">
    <property type="entry name" value="Quinolinate_PRibosylTase_N_sf"/>
</dbReference>
<evidence type="ECO:0000256" key="7">
    <source>
        <dbReference type="ARBA" id="ARBA00011218"/>
    </source>
</evidence>
<dbReference type="InterPro" id="IPR022412">
    <property type="entry name" value="Quinolinate_PRibosylTrfase_N"/>
</dbReference>
<evidence type="ECO:0000259" key="22">
    <source>
        <dbReference type="Pfam" id="PF01729"/>
    </source>
</evidence>
<dbReference type="RefSeq" id="WP_093172736.1">
    <property type="nucleotide sequence ID" value="NZ_FNCN01000023.1"/>
</dbReference>
<dbReference type="EMBL" id="FNCN01000023">
    <property type="protein sequence ID" value="SDH79542.1"/>
    <property type="molecule type" value="Genomic_DNA"/>
</dbReference>
<dbReference type="SUPFAM" id="SSF54675">
    <property type="entry name" value="Nicotinate/Quinolinate PRTase N-terminal domain-like"/>
    <property type="match status" value="1"/>
</dbReference>
<sequence length="844" mass="89210">MSAPTLPLRLTAQPPGWTVSAEIVVVGSGIAGLTVALRYAELVPDADVLVVTKDELCAGSTRWAQGGIAAVLDPGDTPGEHLSDTMTAGADLCDEEAVRVLVTEGPDALRRLIDRGARFDRDERGELQLTREGGHRRDRIVHAGGDATGAEVQRALIEAAQAEPRIRIIEHALVLDLLKDSSGTACGITLHVMGEGSEDGVGAVRAGAVVLATGGMGQVYAATTNPAVSTGDGVALALRAGAVVRDLEFVQFHPTVLWLGQDATGQQPLISEAVRGEGAVLIDSHGERFMAGVHELADLAPRDIVAKAITRRMHETGAEHVYLDGRHFGEAKWRSRFPTIHAVCREHGIDPATEPIPVAPAAHYASGGVRTDLHGRTSVPGLYACGEVACTGVHGANRLASNSLLEGLVFADRIAADIAAVRRGPGDPAPDERPSSLVDPRTRPRVQAHMSRGAGVLRSGQSLSEVRAALVGARWTPVAVEPRTESWEASNLLTVATVLAAAAGAREETRGSHWREDYRERDNVRWRGHLDVSLTEEGLTMEYVRSDDRSTVLPERVQADLVAAGLSPDAVTAVYDAALREDVWADGDVTSAATIAEDAVAVADVVARASGVVAGLALAEGLFAYSSHGRLTAERHVKDGEQVERGDILMTVTGPARDLLTAERTALNLLTHLSGIATLTARWVTALSGTDARVRDSRKTHAGLRALEKYAVRAGGGANHRMSLSDAALIKDNHVVAAGGVAEAYRAVRRAYPDLPVEVEVDRLDQFEVALAEGADEILLDNFTLDDMARAVQLNQGRAKLEASGGLTLDMAREVALTGVDYLAVGALTHSAPALDIALDLREG</sequence>
<dbReference type="NCBIfam" id="TIGR00551">
    <property type="entry name" value="nadB"/>
    <property type="match status" value="1"/>
</dbReference>
<dbReference type="NCBIfam" id="NF005867">
    <property type="entry name" value="PRK07804.1"/>
    <property type="match status" value="1"/>
</dbReference>
<dbReference type="SUPFAM" id="SSF46977">
    <property type="entry name" value="Succinate dehydrogenase/fumarate reductase flavoprotein C-terminal domain"/>
    <property type="match status" value="1"/>
</dbReference>
<keyword evidence="10 19" id="KW-0662">Pyridine nucleotide biosynthesis</keyword>
<feature type="region of interest" description="Disordered" evidence="20">
    <location>
        <begin position="422"/>
        <end position="447"/>
    </location>
</feature>
<protein>
    <recommendedName>
        <fullName evidence="8 18">L-aspartate oxidase</fullName>
        <ecNumber evidence="18 19">1.4.3.16</ecNumber>
    </recommendedName>
</protein>
<dbReference type="Gene3D" id="3.90.1170.20">
    <property type="entry name" value="Quinolinate phosphoribosyl transferase, N-terminal domain"/>
    <property type="match status" value="1"/>
</dbReference>
<comment type="function">
    <text evidence="15">Catalyzes the oxidation of L-aspartate to iminoaspartate, the first step in the de novo biosynthesis of NAD(+).</text>
</comment>
<evidence type="ECO:0000256" key="18">
    <source>
        <dbReference type="NCBIfam" id="TIGR00551"/>
    </source>
</evidence>
<dbReference type="NCBIfam" id="TIGR00078">
    <property type="entry name" value="nadC"/>
    <property type="match status" value="1"/>
</dbReference>
<keyword evidence="12" id="KW-0808">Transferase</keyword>
<keyword evidence="13 19" id="KW-0274">FAD</keyword>
<evidence type="ECO:0000256" key="12">
    <source>
        <dbReference type="ARBA" id="ARBA00022679"/>
    </source>
</evidence>
<evidence type="ECO:0000256" key="13">
    <source>
        <dbReference type="ARBA" id="ARBA00022827"/>
    </source>
</evidence>
<dbReference type="GO" id="GO:0008734">
    <property type="term" value="F:L-aspartate oxidase activity"/>
    <property type="evidence" value="ECO:0007669"/>
    <property type="project" value="UniProtKB-UniRule"/>
</dbReference>
<comment type="function">
    <text evidence="2">Involved in the catabolism of quinolinic acid (QA).</text>
</comment>
<evidence type="ECO:0000256" key="17">
    <source>
        <dbReference type="ARBA" id="ARBA00048305"/>
    </source>
</evidence>
<reference evidence="25 26" key="1">
    <citation type="submission" date="2016-10" db="EMBL/GenBank/DDBJ databases">
        <authorList>
            <person name="de Groot N.N."/>
        </authorList>
    </citation>
    <scope>NUCLEOTIDE SEQUENCE [LARGE SCALE GENOMIC DNA]</scope>
    <source>
        <strain evidence="25 26">CPCC 201354</strain>
    </source>
</reference>
<organism evidence="25 26">
    <name type="scientific">Sinosporangium album</name>
    <dbReference type="NCBI Taxonomy" id="504805"/>
    <lineage>
        <taxon>Bacteria</taxon>
        <taxon>Bacillati</taxon>
        <taxon>Actinomycetota</taxon>
        <taxon>Actinomycetes</taxon>
        <taxon>Streptosporangiales</taxon>
        <taxon>Streptosporangiaceae</taxon>
        <taxon>Sinosporangium</taxon>
    </lineage>
</organism>
<dbReference type="Pfam" id="PF01729">
    <property type="entry name" value="QRPTase_C"/>
    <property type="match status" value="1"/>
</dbReference>
<dbReference type="InterPro" id="IPR027477">
    <property type="entry name" value="Succ_DH/fumarate_Rdtase_cat_sf"/>
</dbReference>
<dbReference type="InterPro" id="IPR004393">
    <property type="entry name" value="NadC"/>
</dbReference>
<dbReference type="Gene3D" id="3.90.700.10">
    <property type="entry name" value="Succinate dehydrogenase/fumarate reductase flavoprotein, catalytic domain"/>
    <property type="match status" value="1"/>
</dbReference>
<dbReference type="FunFam" id="3.90.700.10:FF:000002">
    <property type="entry name" value="L-aspartate oxidase"/>
    <property type="match status" value="1"/>
</dbReference>
<comment type="subcellular location">
    <subcellularLocation>
        <location evidence="19">Cytoplasm</location>
    </subcellularLocation>
</comment>
<dbReference type="InterPro" id="IPR013785">
    <property type="entry name" value="Aldolase_TIM"/>
</dbReference>
<comment type="pathway">
    <text evidence="3">Cofactor biosynthesis; NAD(+) biosynthesis; nicotinate D-ribonucleotide from quinolinate: step 1/1.</text>
</comment>
<evidence type="ECO:0000256" key="3">
    <source>
        <dbReference type="ARBA" id="ARBA00004893"/>
    </source>
</evidence>
<keyword evidence="9 19" id="KW-0285">Flavoprotein</keyword>
<feature type="domain" description="Quinolinate phosphoribosyl transferase C-terminal" evidence="22">
    <location>
        <begin position="676"/>
        <end position="840"/>
    </location>
</feature>
<evidence type="ECO:0000256" key="8">
    <source>
        <dbReference type="ARBA" id="ARBA00021901"/>
    </source>
</evidence>
<keyword evidence="26" id="KW-1185">Reference proteome</keyword>
<evidence type="ECO:0000256" key="14">
    <source>
        <dbReference type="ARBA" id="ARBA00023002"/>
    </source>
</evidence>
<evidence type="ECO:0000256" key="19">
    <source>
        <dbReference type="RuleBase" id="RU362049"/>
    </source>
</evidence>
<dbReference type="FunFam" id="3.20.20.70:FF:000030">
    <property type="entry name" value="Nicotinate-nucleotide pyrophosphorylase, carboxylating"/>
    <property type="match status" value="1"/>
</dbReference>
<dbReference type="InterPro" id="IPR036068">
    <property type="entry name" value="Nicotinate_pribotase-like_C"/>
</dbReference>
<dbReference type="PANTHER" id="PTHR42716:SF2">
    <property type="entry name" value="L-ASPARTATE OXIDASE, CHLOROPLASTIC"/>
    <property type="match status" value="1"/>
</dbReference>
<dbReference type="GO" id="GO:0005737">
    <property type="term" value="C:cytoplasm"/>
    <property type="evidence" value="ECO:0007669"/>
    <property type="project" value="UniProtKB-SubCell"/>
</dbReference>
<comment type="similarity">
    <text evidence="5 19">Belongs to the FAD-dependent oxidoreductase 2 family. NadB subfamily.</text>
</comment>
<comment type="pathway">
    <text evidence="4 19">Cofactor biosynthesis; NAD(+) biosynthesis; iminoaspartate from L-aspartate (oxidase route): step 1/1.</text>
</comment>
<dbReference type="UniPathway" id="UPA00253">
    <property type="reaction ID" value="UER00326"/>
</dbReference>
<dbReference type="SUPFAM" id="SSF51905">
    <property type="entry name" value="FAD/NAD(P)-binding domain"/>
    <property type="match status" value="1"/>
</dbReference>
<dbReference type="InterPro" id="IPR002638">
    <property type="entry name" value="Quinolinate_PRibosylTrfase_C"/>
</dbReference>
<evidence type="ECO:0000256" key="6">
    <source>
        <dbReference type="ARBA" id="ARBA00009400"/>
    </source>
</evidence>
<evidence type="ECO:0000259" key="21">
    <source>
        <dbReference type="Pfam" id="PF00890"/>
    </source>
</evidence>
<dbReference type="Pfam" id="PF00890">
    <property type="entry name" value="FAD_binding_2"/>
    <property type="match status" value="1"/>
</dbReference>
<dbReference type="InterPro" id="IPR015939">
    <property type="entry name" value="Fum_Rdtase/Succ_DH_flav-like_C"/>
</dbReference>
<evidence type="ECO:0000313" key="26">
    <source>
        <dbReference type="Proteomes" id="UP000198923"/>
    </source>
</evidence>
<evidence type="ECO:0000259" key="23">
    <source>
        <dbReference type="Pfam" id="PF02749"/>
    </source>
</evidence>
<evidence type="ECO:0000313" key="25">
    <source>
        <dbReference type="EMBL" id="SDH79542.1"/>
    </source>
</evidence>
<comment type="cofactor">
    <cofactor evidence="1 19">
        <name>FAD</name>
        <dbReference type="ChEBI" id="CHEBI:57692"/>
    </cofactor>
</comment>
<dbReference type="InterPro" id="IPR036188">
    <property type="entry name" value="FAD/NAD-bd_sf"/>
</dbReference>
<dbReference type="Gene3D" id="3.50.50.60">
    <property type="entry name" value="FAD/NAD(P)-binding domain"/>
    <property type="match status" value="1"/>
</dbReference>
<evidence type="ECO:0000256" key="9">
    <source>
        <dbReference type="ARBA" id="ARBA00022630"/>
    </source>
</evidence>
<evidence type="ECO:0000256" key="16">
    <source>
        <dbReference type="ARBA" id="ARBA00047445"/>
    </source>
</evidence>
<evidence type="ECO:0000256" key="2">
    <source>
        <dbReference type="ARBA" id="ARBA00003237"/>
    </source>
</evidence>
<comment type="catalytic activity">
    <reaction evidence="16">
        <text>nicotinate beta-D-ribonucleotide + CO2 + diphosphate = quinolinate + 5-phospho-alpha-D-ribose 1-diphosphate + 2 H(+)</text>
        <dbReference type="Rhea" id="RHEA:12733"/>
        <dbReference type="ChEBI" id="CHEBI:15378"/>
        <dbReference type="ChEBI" id="CHEBI:16526"/>
        <dbReference type="ChEBI" id="CHEBI:29959"/>
        <dbReference type="ChEBI" id="CHEBI:33019"/>
        <dbReference type="ChEBI" id="CHEBI:57502"/>
        <dbReference type="ChEBI" id="CHEBI:58017"/>
        <dbReference type="EC" id="2.4.2.19"/>
    </reaction>
</comment>
<dbReference type="PANTHER" id="PTHR42716">
    <property type="entry name" value="L-ASPARTATE OXIDASE"/>
    <property type="match status" value="1"/>
</dbReference>
<dbReference type="GO" id="GO:0034628">
    <property type="term" value="P:'de novo' NAD+ biosynthetic process from L-aspartate"/>
    <property type="evidence" value="ECO:0007669"/>
    <property type="project" value="TreeGrafter"/>
</dbReference>
<keyword evidence="14 19" id="KW-0560">Oxidoreductase</keyword>
<dbReference type="CDD" id="cd01572">
    <property type="entry name" value="QPRTase"/>
    <property type="match status" value="1"/>
</dbReference>